<dbReference type="EMBL" id="GFAC01007712">
    <property type="protein sequence ID" value="JAT91476.1"/>
    <property type="molecule type" value="mRNA"/>
</dbReference>
<sequence length="128" mass="14191">DGSERPIAFASHRFSPTQARWSTIEREAFAVIWGLGKFDLWLFGAQITVVSDHNPLSFLTRTTPQGAKLTRWALALQRYNVVVQHRKGSAHGNADALSRLPNENWETDSDGRAGMQGGEDVCNTGHTQ</sequence>
<keyword evidence="1" id="KW-0808">Transferase</keyword>
<evidence type="ECO:0000259" key="8">
    <source>
        <dbReference type="Pfam" id="PF17917"/>
    </source>
</evidence>
<keyword evidence="3" id="KW-0540">Nuclease</keyword>
<evidence type="ECO:0000256" key="6">
    <source>
        <dbReference type="ARBA" id="ARBA00022918"/>
    </source>
</evidence>
<keyword evidence="6" id="KW-0695">RNA-directed DNA polymerase</keyword>
<keyword evidence="4" id="KW-0255">Endonuclease</keyword>
<evidence type="ECO:0000313" key="9">
    <source>
        <dbReference type="EMBL" id="JAT91476.1"/>
    </source>
</evidence>
<dbReference type="CDD" id="cd09274">
    <property type="entry name" value="RNase_HI_RT_Ty3"/>
    <property type="match status" value="1"/>
</dbReference>
<dbReference type="PANTHER" id="PTHR37984">
    <property type="entry name" value="PROTEIN CBG26694"/>
    <property type="match status" value="1"/>
</dbReference>
<dbReference type="Pfam" id="PF17917">
    <property type="entry name" value="RT_RNaseH"/>
    <property type="match status" value="1"/>
</dbReference>
<feature type="domain" description="Reverse transcriptase RNase H-like" evidence="8">
    <location>
        <begin position="2"/>
        <end position="79"/>
    </location>
</feature>
<accession>A0A1E1WXI1</accession>
<evidence type="ECO:0000256" key="4">
    <source>
        <dbReference type="ARBA" id="ARBA00022759"/>
    </source>
</evidence>
<feature type="non-terminal residue" evidence="9">
    <location>
        <position position="1"/>
    </location>
</feature>
<evidence type="ECO:0000256" key="5">
    <source>
        <dbReference type="ARBA" id="ARBA00022801"/>
    </source>
</evidence>
<keyword evidence="2" id="KW-0548">Nucleotidyltransferase</keyword>
<keyword evidence="5" id="KW-0378">Hydrolase</keyword>
<protein>
    <submittedName>
        <fullName evidence="9">Putative tick transposon</fullName>
    </submittedName>
</protein>
<dbReference type="PANTHER" id="PTHR37984:SF5">
    <property type="entry name" value="PROTEIN NYNRIN-LIKE"/>
    <property type="match status" value="1"/>
</dbReference>
<evidence type="ECO:0000256" key="7">
    <source>
        <dbReference type="SAM" id="MobiDB-lite"/>
    </source>
</evidence>
<reference evidence="9" key="1">
    <citation type="journal article" date="2017" name="Front. Cell. Infect. Microbiol.">
        <title>The Distinct Transcriptional Response of the Midgut of Amblyomma sculptum and Amblyomma aureolatum Ticks to Rickettsia rickettsii Correlates to Their Differences in Susceptibility to Infection.</title>
        <authorList>
            <person name="Martins L.A."/>
            <person name="Galletti M.F.B.M."/>
            <person name="Ribeiro J.M."/>
            <person name="Fujita A."/>
            <person name="Costa F.B."/>
            <person name="Labruna M.B."/>
            <person name="Daffre S."/>
            <person name="Fogaca A.C."/>
        </authorList>
    </citation>
    <scope>NUCLEOTIDE SEQUENCE</scope>
</reference>
<dbReference type="InterPro" id="IPR050951">
    <property type="entry name" value="Retrovirus_Pol_polyprotein"/>
</dbReference>
<dbReference type="SUPFAM" id="SSF56672">
    <property type="entry name" value="DNA/RNA polymerases"/>
    <property type="match status" value="1"/>
</dbReference>
<name>A0A1E1WXI1_9ACAR</name>
<feature type="region of interest" description="Disordered" evidence="7">
    <location>
        <begin position="89"/>
        <end position="128"/>
    </location>
</feature>
<organism evidence="9">
    <name type="scientific">Amblyomma aureolatum</name>
    <dbReference type="NCBI Taxonomy" id="187763"/>
    <lineage>
        <taxon>Eukaryota</taxon>
        <taxon>Metazoa</taxon>
        <taxon>Ecdysozoa</taxon>
        <taxon>Arthropoda</taxon>
        <taxon>Chelicerata</taxon>
        <taxon>Arachnida</taxon>
        <taxon>Acari</taxon>
        <taxon>Parasitiformes</taxon>
        <taxon>Ixodida</taxon>
        <taxon>Ixodoidea</taxon>
        <taxon>Ixodidae</taxon>
        <taxon>Amblyomminae</taxon>
        <taxon>Amblyomma</taxon>
    </lineage>
</organism>
<evidence type="ECO:0000256" key="2">
    <source>
        <dbReference type="ARBA" id="ARBA00022695"/>
    </source>
</evidence>
<dbReference type="GO" id="GO:0003964">
    <property type="term" value="F:RNA-directed DNA polymerase activity"/>
    <property type="evidence" value="ECO:0007669"/>
    <property type="project" value="UniProtKB-KW"/>
</dbReference>
<proteinExistence type="evidence at transcript level"/>
<dbReference type="GO" id="GO:0004519">
    <property type="term" value="F:endonuclease activity"/>
    <property type="evidence" value="ECO:0007669"/>
    <property type="project" value="UniProtKB-KW"/>
</dbReference>
<evidence type="ECO:0000256" key="1">
    <source>
        <dbReference type="ARBA" id="ARBA00022679"/>
    </source>
</evidence>
<evidence type="ECO:0000256" key="3">
    <source>
        <dbReference type="ARBA" id="ARBA00022722"/>
    </source>
</evidence>
<dbReference type="GO" id="GO:0016787">
    <property type="term" value="F:hydrolase activity"/>
    <property type="evidence" value="ECO:0007669"/>
    <property type="project" value="UniProtKB-KW"/>
</dbReference>
<dbReference type="InterPro" id="IPR043502">
    <property type="entry name" value="DNA/RNA_pol_sf"/>
</dbReference>
<dbReference type="InterPro" id="IPR041373">
    <property type="entry name" value="RT_RNaseH"/>
</dbReference>
<dbReference type="AlphaFoldDB" id="A0A1E1WXI1"/>